<evidence type="ECO:0000259" key="10">
    <source>
        <dbReference type="Pfam" id="PF01207"/>
    </source>
</evidence>
<dbReference type="GO" id="GO:0003723">
    <property type="term" value="F:RNA binding"/>
    <property type="evidence" value="ECO:0007669"/>
    <property type="project" value="TreeGrafter"/>
</dbReference>
<dbReference type="EC" id="1.3.1.-" evidence="7"/>
<name>A0AAE4AUY2_9HYPH</name>
<feature type="binding site" evidence="9">
    <location>
        <position position="146"/>
    </location>
    <ligand>
        <name>FMN</name>
        <dbReference type="ChEBI" id="CHEBI:58210"/>
    </ligand>
</feature>
<dbReference type="GO" id="GO:0050660">
    <property type="term" value="F:flavin adenine dinucleotide binding"/>
    <property type="evidence" value="ECO:0007669"/>
    <property type="project" value="InterPro"/>
</dbReference>
<keyword evidence="3 7" id="KW-0288">FMN</keyword>
<evidence type="ECO:0000256" key="4">
    <source>
        <dbReference type="ARBA" id="ARBA00022694"/>
    </source>
</evidence>
<organism evidence="11 12">
    <name type="scientific">Amorphus orientalis</name>
    <dbReference type="NCBI Taxonomy" id="649198"/>
    <lineage>
        <taxon>Bacteria</taxon>
        <taxon>Pseudomonadati</taxon>
        <taxon>Pseudomonadota</taxon>
        <taxon>Alphaproteobacteria</taxon>
        <taxon>Hyphomicrobiales</taxon>
        <taxon>Amorphaceae</taxon>
        <taxon>Amorphus</taxon>
    </lineage>
</organism>
<proteinExistence type="inferred from homology"/>
<evidence type="ECO:0000256" key="9">
    <source>
        <dbReference type="PIRSR" id="PIRSR006621-2"/>
    </source>
</evidence>
<dbReference type="Proteomes" id="UP001229244">
    <property type="component" value="Unassembled WGS sequence"/>
</dbReference>
<comment type="similarity">
    <text evidence="7">Belongs to the dus family.</text>
</comment>
<evidence type="ECO:0000256" key="7">
    <source>
        <dbReference type="PIRNR" id="PIRNR006621"/>
    </source>
</evidence>
<dbReference type="InterPro" id="IPR004652">
    <property type="entry name" value="DusB-like"/>
</dbReference>
<dbReference type="PIRSF" id="PIRSF006621">
    <property type="entry name" value="Dus"/>
    <property type="match status" value="1"/>
</dbReference>
<dbReference type="Gene3D" id="3.20.20.70">
    <property type="entry name" value="Aldolase class I"/>
    <property type="match status" value="1"/>
</dbReference>
<evidence type="ECO:0000256" key="8">
    <source>
        <dbReference type="PIRSR" id="PIRSR006621-1"/>
    </source>
</evidence>
<dbReference type="InterPro" id="IPR018517">
    <property type="entry name" value="tRNA_hU_synthase_CS"/>
</dbReference>
<dbReference type="NCBIfam" id="TIGR00737">
    <property type="entry name" value="nifR3_yhdG"/>
    <property type="match status" value="1"/>
</dbReference>
<keyword evidence="12" id="KW-1185">Reference proteome</keyword>
<protein>
    <recommendedName>
        <fullName evidence="7">tRNA-dihydrouridine synthase</fullName>
        <ecNumber evidence="7">1.3.1.-</ecNumber>
    </recommendedName>
</protein>
<dbReference type="PANTHER" id="PTHR45846">
    <property type="entry name" value="TRNA-DIHYDROURIDINE(47) SYNTHASE [NAD(P)(+)]-LIKE"/>
    <property type="match status" value="1"/>
</dbReference>
<evidence type="ECO:0000256" key="2">
    <source>
        <dbReference type="ARBA" id="ARBA00022630"/>
    </source>
</evidence>
<dbReference type="EMBL" id="JAUSUL010000006">
    <property type="protein sequence ID" value="MDQ0317652.1"/>
    <property type="molecule type" value="Genomic_DNA"/>
</dbReference>
<dbReference type="InterPro" id="IPR013785">
    <property type="entry name" value="Aldolase_TIM"/>
</dbReference>
<evidence type="ECO:0000313" key="11">
    <source>
        <dbReference type="EMBL" id="MDQ0317652.1"/>
    </source>
</evidence>
<dbReference type="RefSeq" id="WP_306887572.1">
    <property type="nucleotide sequence ID" value="NZ_JAUSUL010000006.1"/>
</dbReference>
<evidence type="ECO:0000256" key="3">
    <source>
        <dbReference type="ARBA" id="ARBA00022643"/>
    </source>
</evidence>
<comment type="function">
    <text evidence="7">Catalyzes the synthesis of 5,6-dihydrouridine (D), a modified base found in the D-loop of most tRNAs, via the reduction of the C5-C6 double bond in target uridines.</text>
</comment>
<gene>
    <name evidence="11" type="ORF">J2S73_004138</name>
</gene>
<dbReference type="SUPFAM" id="SSF51395">
    <property type="entry name" value="FMN-linked oxidoreductases"/>
    <property type="match status" value="1"/>
</dbReference>
<dbReference type="GO" id="GO:0017150">
    <property type="term" value="F:tRNA dihydrouridine synthase activity"/>
    <property type="evidence" value="ECO:0007669"/>
    <property type="project" value="InterPro"/>
</dbReference>
<sequence length="337" mass="35293">MSDLRPAPLRIGPIELANRVSLAPMSGISDLPFRRIARRLGAGLVFSEMVASDRLVAGEVEAAMKAECAGIAPRAVQLAGCRAGDMAEAARMVESNGADLIDINMGCPAKRVVGGLAGSALMRDLDHAVGLIRAVRSAVSVPVTVKMRLGWDHASINAPELARRAEAEGISLVTVHGRTRQQFYKGEADWDAIRPVVEAVSIPVIANGDCADAAGARDMLARSGASGVMVGRAATGRPWLPGAIAAALDDGGEVRRPREAGALMLELAEATVAHYGAEIGVRCVRKHLTVALTDVAGDGTVAERPGLRRAILTEDDPGRLLPLVEAWFAETPEELAA</sequence>
<evidence type="ECO:0000256" key="1">
    <source>
        <dbReference type="ARBA" id="ARBA00001917"/>
    </source>
</evidence>
<keyword evidence="9" id="KW-0547">Nucleotide-binding</keyword>
<dbReference type="InterPro" id="IPR001269">
    <property type="entry name" value="DUS_fam"/>
</dbReference>
<feature type="binding site" evidence="9">
    <location>
        <position position="176"/>
    </location>
    <ligand>
        <name>FMN</name>
        <dbReference type="ChEBI" id="CHEBI:58210"/>
    </ligand>
</feature>
<dbReference type="PROSITE" id="PS01136">
    <property type="entry name" value="UPF0034"/>
    <property type="match status" value="1"/>
</dbReference>
<accession>A0AAE4AUY2</accession>
<evidence type="ECO:0000313" key="12">
    <source>
        <dbReference type="Proteomes" id="UP001229244"/>
    </source>
</evidence>
<dbReference type="PANTHER" id="PTHR45846:SF1">
    <property type="entry name" value="TRNA-DIHYDROURIDINE(47) SYNTHASE [NAD(P)(+)]-LIKE"/>
    <property type="match status" value="1"/>
</dbReference>
<comment type="cofactor">
    <cofactor evidence="1 7 9">
        <name>FMN</name>
        <dbReference type="ChEBI" id="CHEBI:58210"/>
    </cofactor>
</comment>
<reference evidence="11" key="1">
    <citation type="submission" date="2023-07" db="EMBL/GenBank/DDBJ databases">
        <title>Genomic Encyclopedia of Type Strains, Phase IV (KMG-IV): sequencing the most valuable type-strain genomes for metagenomic binning, comparative biology and taxonomic classification.</title>
        <authorList>
            <person name="Goeker M."/>
        </authorList>
    </citation>
    <scope>NUCLEOTIDE SEQUENCE</scope>
    <source>
        <strain evidence="11">DSM 21202</strain>
    </source>
</reference>
<dbReference type="InterPro" id="IPR035587">
    <property type="entry name" value="DUS-like_FMN-bd"/>
</dbReference>
<dbReference type="Pfam" id="PF01207">
    <property type="entry name" value="Dus"/>
    <property type="match status" value="1"/>
</dbReference>
<dbReference type="AlphaFoldDB" id="A0AAE4AUY2"/>
<comment type="caution">
    <text evidence="11">The sequence shown here is derived from an EMBL/GenBank/DDBJ whole genome shotgun (WGS) entry which is preliminary data.</text>
</comment>
<feature type="domain" description="DUS-like FMN-binding" evidence="10">
    <location>
        <begin position="22"/>
        <end position="297"/>
    </location>
</feature>
<dbReference type="CDD" id="cd02801">
    <property type="entry name" value="DUS_like_FMN"/>
    <property type="match status" value="1"/>
</dbReference>
<keyword evidence="4 7" id="KW-0819">tRNA processing</keyword>
<keyword evidence="5" id="KW-0521">NADP</keyword>
<keyword evidence="6 7" id="KW-0560">Oxidoreductase</keyword>
<evidence type="ECO:0000256" key="6">
    <source>
        <dbReference type="ARBA" id="ARBA00023002"/>
    </source>
</evidence>
<evidence type="ECO:0000256" key="5">
    <source>
        <dbReference type="ARBA" id="ARBA00022857"/>
    </source>
</evidence>
<feature type="binding site" evidence="9">
    <location>
        <begin position="231"/>
        <end position="232"/>
    </location>
    <ligand>
        <name>FMN</name>
        <dbReference type="ChEBI" id="CHEBI:58210"/>
    </ligand>
</feature>
<keyword evidence="2 7" id="KW-0285">Flavoprotein</keyword>
<feature type="binding site" evidence="9">
    <location>
        <position position="77"/>
    </location>
    <ligand>
        <name>FMN</name>
        <dbReference type="ChEBI" id="CHEBI:58210"/>
    </ligand>
</feature>
<feature type="active site" description="Proton donor" evidence="8">
    <location>
        <position position="107"/>
    </location>
</feature>